<dbReference type="InterPro" id="IPR036271">
    <property type="entry name" value="Tet_transcr_reg_TetR-rel_C_sf"/>
</dbReference>
<evidence type="ECO:0000256" key="3">
    <source>
        <dbReference type="ARBA" id="ARBA00023163"/>
    </source>
</evidence>
<evidence type="ECO:0000256" key="2">
    <source>
        <dbReference type="ARBA" id="ARBA00023125"/>
    </source>
</evidence>
<dbReference type="EMBL" id="MLYO01000081">
    <property type="protein sequence ID" value="OIJ92348.1"/>
    <property type="molecule type" value="Genomic_DNA"/>
</dbReference>
<dbReference type="PROSITE" id="PS50977">
    <property type="entry name" value="HTH_TETR_2"/>
    <property type="match status" value="1"/>
</dbReference>
<dbReference type="GO" id="GO:0003700">
    <property type="term" value="F:DNA-binding transcription factor activity"/>
    <property type="evidence" value="ECO:0007669"/>
    <property type="project" value="TreeGrafter"/>
</dbReference>
<evidence type="ECO:0000313" key="7">
    <source>
        <dbReference type="Proteomes" id="UP000179642"/>
    </source>
</evidence>
<dbReference type="NCBIfam" id="NF041196">
    <property type="entry name" value="ScbR_bind_reg"/>
    <property type="match status" value="1"/>
</dbReference>
<dbReference type="Gene3D" id="1.10.357.10">
    <property type="entry name" value="Tetracycline Repressor, domain 2"/>
    <property type="match status" value="1"/>
</dbReference>
<dbReference type="GO" id="GO:0000976">
    <property type="term" value="F:transcription cis-regulatory region binding"/>
    <property type="evidence" value="ECO:0007669"/>
    <property type="project" value="TreeGrafter"/>
</dbReference>
<dbReference type="PANTHER" id="PTHR30055:SF234">
    <property type="entry name" value="HTH-TYPE TRANSCRIPTIONAL REGULATOR BETI"/>
    <property type="match status" value="1"/>
</dbReference>
<reference evidence="6 7" key="1">
    <citation type="submission" date="2016-10" db="EMBL/GenBank/DDBJ databases">
        <title>Genome sequence of Streptomyces sp. MUSC 1.</title>
        <authorList>
            <person name="Lee L.-H."/>
            <person name="Ser H.-L."/>
            <person name="Law J.W.-F."/>
        </authorList>
    </citation>
    <scope>NUCLEOTIDE SEQUENCE [LARGE SCALE GENOMIC DNA]</scope>
    <source>
        <strain evidence="6 7">MUSC 1</strain>
    </source>
</reference>
<dbReference type="InterPro" id="IPR054126">
    <property type="entry name" value="CprB_TetR_C"/>
</dbReference>
<proteinExistence type="predicted"/>
<sequence length="219" mass="23482">MAKQERGTRSKQAILAAAAEVFDLRGYDAASTNEILARSGLTRGALYHHFHSKESIAAALFEAHSGALVAPERSTKLQSIIDLTFAFAAQLQRDPVLRASVRLAVEKTSFPRPANTPYEQSTEVIHELLDQARLQGETLPGLDLSDATTVIIGAFTGLQAMSLVYTEREDLPERLGAMWRLLLPGLVTPGLIGTLRVTPPPAAVVADDRARAEAAAAAS</sequence>
<evidence type="ECO:0000259" key="5">
    <source>
        <dbReference type="PROSITE" id="PS50977"/>
    </source>
</evidence>
<evidence type="ECO:0000256" key="1">
    <source>
        <dbReference type="ARBA" id="ARBA00023015"/>
    </source>
</evidence>
<feature type="DNA-binding region" description="H-T-H motif" evidence="4">
    <location>
        <begin position="31"/>
        <end position="50"/>
    </location>
</feature>
<keyword evidence="1" id="KW-0805">Transcription regulation</keyword>
<keyword evidence="2 4" id="KW-0238">DNA-binding</keyword>
<evidence type="ECO:0000313" key="6">
    <source>
        <dbReference type="EMBL" id="OIJ92348.1"/>
    </source>
</evidence>
<dbReference type="Pfam" id="PF21935">
    <property type="entry name" value="TetR_C_45"/>
    <property type="match status" value="1"/>
</dbReference>
<evidence type="ECO:0000256" key="4">
    <source>
        <dbReference type="PROSITE-ProRule" id="PRU00335"/>
    </source>
</evidence>
<accession>A0A1S2PEX9</accession>
<dbReference type="AlphaFoldDB" id="A0A1S2PEX9"/>
<dbReference type="PANTHER" id="PTHR30055">
    <property type="entry name" value="HTH-TYPE TRANSCRIPTIONAL REGULATOR RUTR"/>
    <property type="match status" value="1"/>
</dbReference>
<dbReference type="PRINTS" id="PR00455">
    <property type="entry name" value="HTHTETR"/>
</dbReference>
<dbReference type="OrthoDB" id="3237195at2"/>
<name>A0A1S2PEX9_9ACTN</name>
<gene>
    <name evidence="6" type="ORF">BIV23_39085</name>
</gene>
<dbReference type="InterPro" id="IPR050109">
    <property type="entry name" value="HTH-type_TetR-like_transc_reg"/>
</dbReference>
<dbReference type="Proteomes" id="UP000179642">
    <property type="component" value="Unassembled WGS sequence"/>
</dbReference>
<dbReference type="SUPFAM" id="SSF48498">
    <property type="entry name" value="Tetracyclin repressor-like, C-terminal domain"/>
    <property type="match status" value="1"/>
</dbReference>
<dbReference type="InterPro" id="IPR047923">
    <property type="entry name" value="ArpA-like"/>
</dbReference>
<feature type="domain" description="HTH tetR-type" evidence="5">
    <location>
        <begin position="8"/>
        <end position="68"/>
    </location>
</feature>
<dbReference type="InterPro" id="IPR023772">
    <property type="entry name" value="DNA-bd_HTH_TetR-type_CS"/>
</dbReference>
<organism evidence="6 7">
    <name type="scientific">Streptomyces monashensis</name>
    <dbReference type="NCBI Taxonomy" id="1678012"/>
    <lineage>
        <taxon>Bacteria</taxon>
        <taxon>Bacillati</taxon>
        <taxon>Actinomycetota</taxon>
        <taxon>Actinomycetes</taxon>
        <taxon>Kitasatosporales</taxon>
        <taxon>Streptomycetaceae</taxon>
        <taxon>Streptomyces</taxon>
    </lineage>
</organism>
<dbReference type="SUPFAM" id="SSF46689">
    <property type="entry name" value="Homeodomain-like"/>
    <property type="match status" value="1"/>
</dbReference>
<dbReference type="Pfam" id="PF00440">
    <property type="entry name" value="TetR_N"/>
    <property type="match status" value="1"/>
</dbReference>
<dbReference type="InterPro" id="IPR001647">
    <property type="entry name" value="HTH_TetR"/>
</dbReference>
<keyword evidence="3" id="KW-0804">Transcription</keyword>
<dbReference type="PROSITE" id="PS01081">
    <property type="entry name" value="HTH_TETR_1"/>
    <property type="match status" value="1"/>
</dbReference>
<dbReference type="RefSeq" id="WP_071385741.1">
    <property type="nucleotide sequence ID" value="NZ_MLYO01000081.1"/>
</dbReference>
<protein>
    <submittedName>
        <fullName evidence="6">TetR family transcriptional regulator</fullName>
    </submittedName>
</protein>
<keyword evidence="7" id="KW-1185">Reference proteome</keyword>
<dbReference type="InterPro" id="IPR009057">
    <property type="entry name" value="Homeodomain-like_sf"/>
</dbReference>
<comment type="caution">
    <text evidence="6">The sequence shown here is derived from an EMBL/GenBank/DDBJ whole genome shotgun (WGS) entry which is preliminary data.</text>
</comment>